<evidence type="ECO:0000256" key="6">
    <source>
        <dbReference type="ARBA" id="ARBA00023235"/>
    </source>
</evidence>
<dbReference type="InterPro" id="IPR034144">
    <property type="entry name" value="TOPRIM_TopoIII"/>
</dbReference>
<dbReference type="Proteomes" id="UP000717585">
    <property type="component" value="Unassembled WGS sequence"/>
</dbReference>
<protein>
    <recommendedName>
        <fullName evidence="3 7">DNA topoisomerase</fullName>
        <ecNumber evidence="3 7">5.6.2.1</ecNumber>
    </recommendedName>
</protein>
<dbReference type="PANTHER" id="PTHR11390">
    <property type="entry name" value="PROKARYOTIC DNA TOPOISOMERASE"/>
    <property type="match status" value="1"/>
</dbReference>
<evidence type="ECO:0000313" key="12">
    <source>
        <dbReference type="Proteomes" id="UP000717585"/>
    </source>
</evidence>
<dbReference type="PRINTS" id="PR00417">
    <property type="entry name" value="PRTPISMRASEI"/>
</dbReference>
<keyword evidence="6 7" id="KW-0413">Isomerase</keyword>
<dbReference type="GO" id="GO:0005634">
    <property type="term" value="C:nucleus"/>
    <property type="evidence" value="ECO:0007669"/>
    <property type="project" value="TreeGrafter"/>
</dbReference>
<dbReference type="InterPro" id="IPR003602">
    <property type="entry name" value="Topo_IA_DNA-bd_dom"/>
</dbReference>
<feature type="domain" description="Toprim" evidence="9">
    <location>
        <begin position="3"/>
        <end position="148"/>
    </location>
</feature>
<accession>A0A8J6BYX8</accession>
<dbReference type="PROSITE" id="PS50880">
    <property type="entry name" value="TOPRIM"/>
    <property type="match status" value="1"/>
</dbReference>
<feature type="compositionally biased region" description="Basic and acidic residues" evidence="8">
    <location>
        <begin position="956"/>
        <end position="996"/>
    </location>
</feature>
<dbReference type="Gene3D" id="1.10.460.10">
    <property type="entry name" value="Topoisomerase I, domain 2"/>
    <property type="match status" value="1"/>
</dbReference>
<comment type="catalytic activity">
    <reaction evidence="1 7">
        <text>ATP-independent breakage of single-stranded DNA, followed by passage and rejoining.</text>
        <dbReference type="EC" id="5.6.2.1"/>
    </reaction>
</comment>
<dbReference type="Pfam" id="PF23546">
    <property type="entry name" value="Zn_ribbon_TOP3B"/>
    <property type="match status" value="1"/>
</dbReference>
<dbReference type="InterPro" id="IPR013825">
    <property type="entry name" value="Topo_IA_cen_sub2"/>
</dbReference>
<dbReference type="GO" id="GO:0003677">
    <property type="term" value="F:DNA binding"/>
    <property type="evidence" value="ECO:0007669"/>
    <property type="project" value="UniProtKB-KW"/>
</dbReference>
<dbReference type="EC" id="5.6.2.1" evidence="3 7"/>
<dbReference type="InterPro" id="IPR013824">
    <property type="entry name" value="Topo_IA_cen_sub1"/>
</dbReference>
<evidence type="ECO:0000259" key="9">
    <source>
        <dbReference type="PROSITE" id="PS50880"/>
    </source>
</evidence>
<dbReference type="SMART" id="SM00436">
    <property type="entry name" value="TOP1Bc"/>
    <property type="match status" value="1"/>
</dbReference>
<feature type="domain" description="Topo IA-type catalytic" evidence="10">
    <location>
        <begin position="164"/>
        <end position="611"/>
    </location>
</feature>
<dbReference type="InterPro" id="IPR003601">
    <property type="entry name" value="Topo_IA_2"/>
</dbReference>
<feature type="compositionally biased region" description="Basic residues" evidence="8">
    <location>
        <begin position="1018"/>
        <end position="1032"/>
    </location>
</feature>
<dbReference type="PANTHER" id="PTHR11390:SF20">
    <property type="entry name" value="DNA TOPOISOMERASE 3-BETA-1"/>
    <property type="match status" value="1"/>
</dbReference>
<dbReference type="OrthoDB" id="430051at2759"/>
<evidence type="ECO:0000313" key="11">
    <source>
        <dbReference type="EMBL" id="KAG9394971.1"/>
    </source>
</evidence>
<organism evidence="11 12">
    <name type="scientific">Carpediemonas membranifera</name>
    <dbReference type="NCBI Taxonomy" id="201153"/>
    <lineage>
        <taxon>Eukaryota</taxon>
        <taxon>Metamonada</taxon>
        <taxon>Carpediemonas-like organisms</taxon>
        <taxon>Carpediemonas</taxon>
    </lineage>
</organism>
<feature type="compositionally biased region" description="Basic residues" evidence="8">
    <location>
        <begin position="839"/>
        <end position="850"/>
    </location>
</feature>
<dbReference type="Pfam" id="PF01751">
    <property type="entry name" value="Toprim"/>
    <property type="match status" value="1"/>
</dbReference>
<dbReference type="GO" id="GO:0006281">
    <property type="term" value="P:DNA repair"/>
    <property type="evidence" value="ECO:0007669"/>
    <property type="project" value="TreeGrafter"/>
</dbReference>
<comment type="caution">
    <text evidence="11">The sequence shown here is derived from an EMBL/GenBank/DDBJ whole genome shotgun (WGS) entry which is preliminary data.</text>
</comment>
<dbReference type="InterPro" id="IPR000380">
    <property type="entry name" value="Topo_IA"/>
</dbReference>
<dbReference type="InterPro" id="IPR013826">
    <property type="entry name" value="Topo_IA_cen_sub3"/>
</dbReference>
<evidence type="ECO:0000256" key="3">
    <source>
        <dbReference type="ARBA" id="ARBA00012891"/>
    </source>
</evidence>
<dbReference type="AlphaFoldDB" id="A0A8J6BYX8"/>
<dbReference type="GO" id="GO:0006265">
    <property type="term" value="P:DNA topological change"/>
    <property type="evidence" value="ECO:0007669"/>
    <property type="project" value="InterPro"/>
</dbReference>
<evidence type="ECO:0000256" key="2">
    <source>
        <dbReference type="ARBA" id="ARBA00009446"/>
    </source>
</evidence>
<dbReference type="InterPro" id="IPR056452">
    <property type="entry name" value="Zn_ribbon_TOP3B"/>
</dbReference>
<evidence type="ECO:0000256" key="7">
    <source>
        <dbReference type="RuleBase" id="RU362092"/>
    </source>
</evidence>
<evidence type="ECO:0000256" key="5">
    <source>
        <dbReference type="ARBA" id="ARBA00023125"/>
    </source>
</evidence>
<name>A0A8J6BYX8_9EUKA</name>
<dbReference type="CDD" id="cd03362">
    <property type="entry name" value="TOPRIM_TopoIA_TopoIII"/>
    <property type="match status" value="1"/>
</dbReference>
<feature type="region of interest" description="Disordered" evidence="8">
    <location>
        <begin position="835"/>
        <end position="863"/>
    </location>
</feature>
<dbReference type="SUPFAM" id="SSF56712">
    <property type="entry name" value="Prokaryotic type I DNA topoisomerase"/>
    <property type="match status" value="1"/>
</dbReference>
<comment type="similarity">
    <text evidence="2 7">Belongs to the type IA topoisomerase family.</text>
</comment>
<evidence type="ECO:0000256" key="4">
    <source>
        <dbReference type="ARBA" id="ARBA00023029"/>
    </source>
</evidence>
<evidence type="ECO:0000256" key="1">
    <source>
        <dbReference type="ARBA" id="ARBA00000213"/>
    </source>
</evidence>
<keyword evidence="12" id="KW-1185">Reference proteome</keyword>
<dbReference type="SMART" id="SM00493">
    <property type="entry name" value="TOPRIM"/>
    <property type="match status" value="1"/>
</dbReference>
<dbReference type="Gene3D" id="2.70.20.10">
    <property type="entry name" value="Topoisomerase I, domain 3"/>
    <property type="match status" value="1"/>
</dbReference>
<dbReference type="Pfam" id="PF01131">
    <property type="entry name" value="Topoisom_bac"/>
    <property type="match status" value="1"/>
</dbReference>
<dbReference type="InterPro" id="IPR006171">
    <property type="entry name" value="TOPRIM_dom"/>
</dbReference>
<proteinExistence type="inferred from homology"/>
<evidence type="ECO:0000259" key="10">
    <source>
        <dbReference type="PROSITE" id="PS52039"/>
    </source>
</evidence>
<gene>
    <name evidence="11" type="ORF">J8273_0179</name>
</gene>
<dbReference type="GO" id="GO:0003917">
    <property type="term" value="F:DNA topoisomerase type I (single strand cut, ATP-independent) activity"/>
    <property type="evidence" value="ECO:0007669"/>
    <property type="project" value="UniProtKB-EC"/>
</dbReference>
<evidence type="ECO:0000256" key="8">
    <source>
        <dbReference type="SAM" id="MobiDB-lite"/>
    </source>
</evidence>
<comment type="function">
    <text evidence="7">Introduces a single-strand break via transesterification at a target site in duplex DNA. Releases the supercoiling and torsional tension of DNA introduced during the DNA replication and transcription by transiently cleaving and rejoining one strand of the DNA duplex. The scissile phosphodiester is attacked by the catalytic tyrosine of the enzyme, resulting in the formation of a DNA-(5'-phosphotyrosyl)-enzyme intermediate and the expulsion of a 3'-OH DNA strand.</text>
</comment>
<dbReference type="GO" id="GO:0006310">
    <property type="term" value="P:DNA recombination"/>
    <property type="evidence" value="ECO:0007669"/>
    <property type="project" value="TreeGrafter"/>
</dbReference>
<keyword evidence="5 7" id="KW-0238">DNA-binding</keyword>
<keyword evidence="4 7" id="KW-0799">Topoisomerase</keyword>
<dbReference type="EMBL" id="JAHDYR010000012">
    <property type="protein sequence ID" value="KAG9394971.1"/>
    <property type="molecule type" value="Genomic_DNA"/>
</dbReference>
<dbReference type="SMART" id="SM00437">
    <property type="entry name" value="TOP1Ac"/>
    <property type="match status" value="1"/>
</dbReference>
<feature type="compositionally biased region" description="Basic and acidic residues" evidence="8">
    <location>
        <begin position="887"/>
        <end position="949"/>
    </location>
</feature>
<dbReference type="CDD" id="cd00186">
    <property type="entry name" value="TOP1Ac"/>
    <property type="match status" value="1"/>
</dbReference>
<dbReference type="InterPro" id="IPR013497">
    <property type="entry name" value="Topo_IA_cen"/>
</dbReference>
<dbReference type="PROSITE" id="PS52039">
    <property type="entry name" value="TOPO_IA_2"/>
    <property type="match status" value="1"/>
</dbReference>
<dbReference type="Gene3D" id="1.10.290.10">
    <property type="entry name" value="Topoisomerase I, domain 4"/>
    <property type="match status" value="1"/>
</dbReference>
<dbReference type="InterPro" id="IPR023405">
    <property type="entry name" value="Topo_IA_core_domain"/>
</dbReference>
<feature type="region of interest" description="Disordered" evidence="8">
    <location>
        <begin position="887"/>
        <end position="1032"/>
    </location>
</feature>
<sequence>METVFCVAEKPSLAESVAKLLSNNHVTRGEGKFPVWQFTNDFNGKKCQFKFTSVIGHVMSIDFPPESQSWDKDPLELFDSKVVKVEANPKANVRQHLRTAAKGAHRVILWLDNDREGENICFEVLDAIRPVLAKVSGKQIYRAIFSAITTQEVRHAMATLKDPNKDESDSVEARQELDLKIGVSFTRFQTRYFQAKFGDLDSRVISYGPCQTPTLGFTVARHDEIVRFKPQTHYTCTIAIPSGYKAGDNSAFQLAVSNPSYRVLMRSTKGSSVTKTRVMAEVDRCKAVNHATVSSIKKASGKIGRPGALNTVGMMKLASTWLSMSSDYTMALAEQLYISGAISYPRTESTRYPDSMDVTGLFRSFKTDPTFSRFVETYQGAIKVNTGGVNMGDHPPITPTGHHPGPEISGDRARLYDMICRVFLASNAPNAQTESVTMTLTVGESEFKARETKVTKPGFRDVLLGFSDEDEDDLPDEADRDVSGLPDVAAGETIPVVSVSTVQGVTRPPSYLTEAQLIDRMEKNGIGTDASIATHIKNIQERNYVTMTDRRLVPTALGICLVHGYQQIDRSLVSPQIRADIERDIMTVAEGKMTLQALLTKALADYRARFVNFQRHVGDMEGLFSAKFSPLTETGRPFTKCGNCSHYMRFIHQRPPRLYCPTCEETINVPSDGAVKMLTGTFCPKDGYELIMVSLGSNQKSYPICPRCHDSKTDPTPCHTCTHTTCPMARAARLIGPCPDCAVSGSVGELVLDRSNSGSGDWKAYCTRCNLVVDILKKAKTLVLGDYCSKCGYRNITVTWPPHTQRTGGETASGCLVCSDSPLVGLSDVRHGRFTMARGRGRGRGRRGRRGGGADAKADWHPETPLAEFIEECRVRKIEEELNKAAVRDSGNRRDGRDDRRGPKDDAKLEDRGRRGPKPEQKKGDQKMTEKSEQKKPEKGEGKPAEKAQKPRRGRQKQDSKQGDKTDARPAPSDKDKGRARDHKPGRGPEVDHVADRPQSQGQRGRGRGRGGCGGGRGRGRGRGGHRGGRGH</sequence>
<dbReference type="Gene3D" id="3.40.50.140">
    <property type="match status" value="1"/>
</dbReference>
<reference evidence="11" key="1">
    <citation type="submission" date="2021-05" db="EMBL/GenBank/DDBJ databases">
        <title>A free-living protist that lacks canonical eukaryotic 1 DNA replication and segregation systems.</title>
        <authorList>
            <person name="Salas-Leiva D.E."/>
            <person name="Tromer E.C."/>
            <person name="Curtis B.A."/>
            <person name="Jerlstrom-Hultqvist J."/>
            <person name="Kolisko M."/>
            <person name="Yi Z."/>
            <person name="Salas-Leiva J.S."/>
            <person name="Gallot-Lavallee L."/>
            <person name="Kops G.J.P.L."/>
            <person name="Archibald J.M."/>
            <person name="Simpson A.G.B."/>
            <person name="Roger A.J."/>
        </authorList>
    </citation>
    <scope>NUCLEOTIDE SEQUENCE</scope>
    <source>
        <strain evidence="11">BICM</strain>
    </source>
</reference>